<reference evidence="7 8" key="1">
    <citation type="submission" date="2020-04" db="EMBL/GenBank/DDBJ databases">
        <title>Perkinsus chesapeaki whole genome sequence.</title>
        <authorList>
            <person name="Bogema D.R."/>
        </authorList>
    </citation>
    <scope>NUCLEOTIDE SEQUENCE [LARGE SCALE GENOMIC DNA]</scope>
    <source>
        <strain evidence="7">ATCC PRA-425</strain>
    </source>
</reference>
<keyword evidence="3 6" id="KW-1133">Transmembrane helix</keyword>
<feature type="transmembrane region" description="Helical" evidence="6">
    <location>
        <begin position="393"/>
        <end position="422"/>
    </location>
</feature>
<dbReference type="Proteomes" id="UP000591131">
    <property type="component" value="Unassembled WGS sequence"/>
</dbReference>
<evidence type="ECO:0008006" key="9">
    <source>
        <dbReference type="Google" id="ProtNLM"/>
    </source>
</evidence>
<dbReference type="EMBL" id="JAAPAO010000017">
    <property type="protein sequence ID" value="KAF4677254.1"/>
    <property type="molecule type" value="Genomic_DNA"/>
</dbReference>
<dbReference type="GO" id="GO:0031464">
    <property type="term" value="C:Cul4A-RING E3 ubiquitin ligase complex"/>
    <property type="evidence" value="ECO:0007669"/>
    <property type="project" value="TreeGrafter"/>
</dbReference>
<comment type="subcellular location">
    <subcellularLocation>
        <location evidence="1">Membrane</location>
        <topology evidence="1">Multi-pass membrane protein</topology>
    </subcellularLocation>
</comment>
<dbReference type="OrthoDB" id="434519at2759"/>
<dbReference type="GO" id="GO:0016567">
    <property type="term" value="P:protein ubiquitination"/>
    <property type="evidence" value="ECO:0007669"/>
    <property type="project" value="TreeGrafter"/>
</dbReference>
<evidence type="ECO:0000313" key="8">
    <source>
        <dbReference type="Proteomes" id="UP000591131"/>
    </source>
</evidence>
<dbReference type="Pfam" id="PF01925">
    <property type="entry name" value="TauE"/>
    <property type="match status" value="2"/>
</dbReference>
<dbReference type="GO" id="GO:0016020">
    <property type="term" value="C:membrane"/>
    <property type="evidence" value="ECO:0007669"/>
    <property type="project" value="UniProtKB-SubCell"/>
</dbReference>
<feature type="compositionally biased region" description="Low complexity" evidence="5">
    <location>
        <begin position="51"/>
        <end position="66"/>
    </location>
</feature>
<name>A0A7J6N0W2_PERCH</name>
<dbReference type="PANTHER" id="PTHR14255">
    <property type="entry name" value="CEREBLON"/>
    <property type="match status" value="1"/>
</dbReference>
<feature type="region of interest" description="Disordered" evidence="5">
    <location>
        <begin position="108"/>
        <end position="149"/>
    </location>
</feature>
<feature type="transmembrane region" description="Helical" evidence="6">
    <location>
        <begin position="640"/>
        <end position="660"/>
    </location>
</feature>
<organism evidence="7 8">
    <name type="scientific">Perkinsus chesapeaki</name>
    <name type="common">Clam parasite</name>
    <name type="synonym">Perkinsus andrewsi</name>
    <dbReference type="NCBI Taxonomy" id="330153"/>
    <lineage>
        <taxon>Eukaryota</taxon>
        <taxon>Sar</taxon>
        <taxon>Alveolata</taxon>
        <taxon>Perkinsozoa</taxon>
        <taxon>Perkinsea</taxon>
        <taxon>Perkinsida</taxon>
        <taxon>Perkinsidae</taxon>
        <taxon>Perkinsus</taxon>
    </lineage>
</organism>
<dbReference type="PANTHER" id="PTHR14255:SF3">
    <property type="entry name" value="SULFITE EXPORTER TAUE_SAFE FAMILY PROTEIN 5-RELATED"/>
    <property type="match status" value="1"/>
</dbReference>
<evidence type="ECO:0000256" key="3">
    <source>
        <dbReference type="ARBA" id="ARBA00022989"/>
    </source>
</evidence>
<accession>A0A7J6N0W2</accession>
<feature type="transmembrane region" description="Helical" evidence="6">
    <location>
        <begin position="733"/>
        <end position="755"/>
    </location>
</feature>
<feature type="compositionally biased region" description="Basic and acidic residues" evidence="5">
    <location>
        <begin position="134"/>
        <end position="149"/>
    </location>
</feature>
<feature type="transmembrane region" description="Helical" evidence="6">
    <location>
        <begin position="549"/>
        <end position="565"/>
    </location>
</feature>
<feature type="region of interest" description="Disordered" evidence="5">
    <location>
        <begin position="51"/>
        <end position="85"/>
    </location>
</feature>
<evidence type="ECO:0000256" key="6">
    <source>
        <dbReference type="SAM" id="Phobius"/>
    </source>
</evidence>
<comment type="caution">
    <text evidence="7">The sequence shown here is derived from an EMBL/GenBank/DDBJ whole genome shotgun (WGS) entry which is preliminary data.</text>
</comment>
<gene>
    <name evidence="7" type="ORF">FOL47_002493</name>
</gene>
<feature type="transmembrane region" description="Helical" evidence="6">
    <location>
        <begin position="259"/>
        <end position="276"/>
    </location>
</feature>
<feature type="transmembrane region" description="Helical" evidence="6">
    <location>
        <begin position="700"/>
        <end position="721"/>
    </location>
</feature>
<protein>
    <recommendedName>
        <fullName evidence="9">Sulfite exporter TauE/SafE</fullName>
    </recommendedName>
</protein>
<dbReference type="InterPro" id="IPR002781">
    <property type="entry name" value="TM_pro_TauE-like"/>
</dbReference>
<evidence type="ECO:0000256" key="1">
    <source>
        <dbReference type="ARBA" id="ARBA00004141"/>
    </source>
</evidence>
<feature type="transmembrane region" description="Helical" evidence="6">
    <location>
        <begin position="20"/>
        <end position="41"/>
    </location>
</feature>
<evidence type="ECO:0000313" key="7">
    <source>
        <dbReference type="EMBL" id="KAF4677254.1"/>
    </source>
</evidence>
<evidence type="ECO:0000256" key="2">
    <source>
        <dbReference type="ARBA" id="ARBA00022692"/>
    </source>
</evidence>
<sequence length="771" mass="83700">MTLHGNAIIGSRRQGGLHILLKWACLFLLLTVSPASGWLGVPGDLTLLRSSSSDTADSTGAAAHAGMESPSPGQEHRSGRPYSKGGLLDTPPSMFFLALAVALYSQGSSTDENREGEDEATLGNEESMVVQDGNESRRRSSSSSHRDWKPLQQKRRYYIATNALTLKAKNRDGDDGFRPDWAASSSSFMVTRKIGSSVSGAVPLTVNPTQEIISIKDISQFDHVFYPLSEEVHTRAEDFPTRPSAHLSSSTTIKALSDVPPTVILLFITVALYLRGGDYRTASPSMTDKHHTRTVVVQQGHQHITVTFMPHPSYRTFVTFLIGGIILISESNTVCHSKDEPLLCYISDNSTVCIARGECPKQCPGFPVEDVYSDECIKRSIFTDWLRYDIPAIIIWFIASGLAVSAGVGGGGIFVPLGILLLRFSTKASTGLSQASICGASLAGLIINSRARHPKASRPLIDFEMALFLSPMEMAGALLGALIQAVLPTWLVIIIMVIVLGFTSFKTFRRGFIVYRRERESRNDVQPTCAVVAADGAPDGIVEYPLEKYIKLCIVWATVLLLLIFRGGKGTDSIIPEAVPYCGWAYWTLSAIVMMWLILFGLLMGRCALLNSASKLAVGYPFVDGDVTWSYVTFIKYSFATFLAGVMAGLLGIGGGMVLGPLMLHLGILPQVSTATTATLIFFTSSSAALVFIMSGLVTWGYALVYFTAAFLGTLVGKTIIDRMVKRKNLTAILILLLATIIALAAVMVLIAGIIKYKDRDWHFEGFSPLC</sequence>
<proteinExistence type="predicted"/>
<dbReference type="AlphaFoldDB" id="A0A7J6N0W2"/>
<feature type="transmembrane region" description="Helical" evidence="6">
    <location>
        <begin position="585"/>
        <end position="604"/>
    </location>
</feature>
<evidence type="ECO:0000256" key="4">
    <source>
        <dbReference type="ARBA" id="ARBA00023136"/>
    </source>
</evidence>
<evidence type="ECO:0000256" key="5">
    <source>
        <dbReference type="SAM" id="MobiDB-lite"/>
    </source>
</evidence>
<keyword evidence="4 6" id="KW-0472">Membrane</keyword>
<feature type="transmembrane region" description="Helical" evidence="6">
    <location>
        <begin position="489"/>
        <end position="508"/>
    </location>
</feature>
<keyword evidence="8" id="KW-1185">Reference proteome</keyword>
<keyword evidence="2 6" id="KW-0812">Transmembrane</keyword>